<organism evidence="1 2">
    <name type="scientific">Paenibacillus validus</name>
    <dbReference type="NCBI Taxonomy" id="44253"/>
    <lineage>
        <taxon>Bacteria</taxon>
        <taxon>Bacillati</taxon>
        <taxon>Bacillota</taxon>
        <taxon>Bacilli</taxon>
        <taxon>Bacillales</taxon>
        <taxon>Paenibacillaceae</taxon>
        <taxon>Paenibacillus</taxon>
    </lineage>
</organism>
<protein>
    <submittedName>
        <fullName evidence="1">Uncharacterized protein</fullName>
    </submittedName>
</protein>
<dbReference type="RefSeq" id="WP_155614886.1">
    <property type="nucleotide sequence ID" value="NZ_WNZX01000011.1"/>
</dbReference>
<dbReference type="EMBL" id="WNZX01000011">
    <property type="protein sequence ID" value="MUG71784.1"/>
    <property type="molecule type" value="Genomic_DNA"/>
</dbReference>
<proteinExistence type="predicted"/>
<keyword evidence="2" id="KW-1185">Reference proteome</keyword>
<evidence type="ECO:0000313" key="2">
    <source>
        <dbReference type="Proteomes" id="UP000450917"/>
    </source>
</evidence>
<accession>A0A7X3CU71</accession>
<reference evidence="1 2" key="1">
    <citation type="submission" date="2019-11" db="EMBL/GenBank/DDBJ databases">
        <title>Draft genome sequences of five Paenibacillus species of dairy origin.</title>
        <authorList>
            <person name="Olajide A.M."/>
            <person name="Chen S."/>
            <person name="Lapointe G."/>
        </authorList>
    </citation>
    <scope>NUCLEOTIDE SEQUENCE [LARGE SCALE GENOMIC DNA]</scope>
    <source>
        <strain evidence="1 2">2CS3</strain>
    </source>
</reference>
<comment type="caution">
    <text evidence="1">The sequence shown here is derived from an EMBL/GenBank/DDBJ whole genome shotgun (WGS) entry which is preliminary data.</text>
</comment>
<dbReference type="Proteomes" id="UP000450917">
    <property type="component" value="Unassembled WGS sequence"/>
</dbReference>
<name>A0A7X3CU71_9BACL</name>
<dbReference type="AlphaFoldDB" id="A0A7X3CU71"/>
<sequence>MLNKQTGKWPTVQSSEQLVKTAQKLRQQIKGLDIAIRQLVLYKPCEWGETVDTASMDWVLKELQSRKLELEKESFQVRAKIQLENLSAEMPLF</sequence>
<evidence type="ECO:0000313" key="1">
    <source>
        <dbReference type="EMBL" id="MUG71784.1"/>
    </source>
</evidence>
<gene>
    <name evidence="1" type="ORF">GNP93_14000</name>
</gene>